<protein>
    <submittedName>
        <fullName evidence="1">Uncharacterized protein</fullName>
    </submittedName>
</protein>
<evidence type="ECO:0000313" key="1">
    <source>
        <dbReference type="EMBL" id="EYR64878.1"/>
    </source>
</evidence>
<dbReference type="Proteomes" id="UP000019753">
    <property type="component" value="Unassembled WGS sequence"/>
</dbReference>
<dbReference type="AlphaFoldDB" id="A0A021VUU1"/>
<dbReference type="RefSeq" id="WP_034222160.1">
    <property type="nucleotide sequence ID" value="NZ_AXCW01000014.1"/>
</dbReference>
<dbReference type="EMBL" id="AXCW01000014">
    <property type="protein sequence ID" value="EYR64878.1"/>
    <property type="molecule type" value="Genomic_DNA"/>
</dbReference>
<sequence>MTTTKLRHRVMRPNYDKAHRCPAWSGPAMKNGPDDDRCPSGRIVINYEDRLWRWKTHRCTSCDVVVLPDVIRDLDPVWWRHVLRRRWVDLTYRLSLRWSR</sequence>
<organism evidence="1 2">
    <name type="scientific">Actinotalea ferrariae CF5-4</name>
    <dbReference type="NCBI Taxonomy" id="948458"/>
    <lineage>
        <taxon>Bacteria</taxon>
        <taxon>Bacillati</taxon>
        <taxon>Actinomycetota</taxon>
        <taxon>Actinomycetes</taxon>
        <taxon>Micrococcales</taxon>
        <taxon>Cellulomonadaceae</taxon>
        <taxon>Actinotalea</taxon>
    </lineage>
</organism>
<accession>A0A021VUU1</accession>
<dbReference type="OrthoDB" id="10012799at2"/>
<evidence type="ECO:0000313" key="2">
    <source>
        <dbReference type="Proteomes" id="UP000019753"/>
    </source>
</evidence>
<gene>
    <name evidence="1" type="ORF">N866_03275</name>
</gene>
<reference evidence="1 2" key="1">
    <citation type="submission" date="2014-01" db="EMBL/GenBank/DDBJ databases">
        <title>Actinotalea ferrariae CF5-4.</title>
        <authorList>
            <person name="Chen F."/>
            <person name="Li Y."/>
            <person name="Wang G."/>
        </authorList>
    </citation>
    <scope>NUCLEOTIDE SEQUENCE [LARGE SCALE GENOMIC DNA]</scope>
    <source>
        <strain evidence="1 2">CF5-4</strain>
    </source>
</reference>
<proteinExistence type="predicted"/>
<comment type="caution">
    <text evidence="1">The sequence shown here is derived from an EMBL/GenBank/DDBJ whole genome shotgun (WGS) entry which is preliminary data.</text>
</comment>
<keyword evidence="2" id="KW-1185">Reference proteome</keyword>
<name>A0A021VUU1_9CELL</name>